<name>A0A4S1CL92_9BACT</name>
<dbReference type="EMBL" id="SRSC01000001">
    <property type="protein sequence ID" value="TGU73996.1"/>
    <property type="molecule type" value="Genomic_DNA"/>
</dbReference>
<evidence type="ECO:0000313" key="9">
    <source>
        <dbReference type="Proteomes" id="UP000306416"/>
    </source>
</evidence>
<dbReference type="HAMAP" id="MF_02065">
    <property type="entry name" value="MltG"/>
    <property type="match status" value="1"/>
</dbReference>
<comment type="catalytic activity">
    <reaction evidence="7">
        <text>a peptidoglycan chain = a peptidoglycan chain with N-acetyl-1,6-anhydromuramyl-[peptide] at the reducing end + a peptidoglycan chain with N-acetylglucosamine at the non-reducing end.</text>
        <dbReference type="EC" id="4.2.2.29"/>
    </reaction>
</comment>
<dbReference type="Gene3D" id="3.30.1490.480">
    <property type="entry name" value="Endolytic murein transglycosylase"/>
    <property type="match status" value="1"/>
</dbReference>
<dbReference type="GO" id="GO:0005886">
    <property type="term" value="C:plasma membrane"/>
    <property type="evidence" value="ECO:0007669"/>
    <property type="project" value="UniProtKB-UniRule"/>
</dbReference>
<evidence type="ECO:0000256" key="2">
    <source>
        <dbReference type="ARBA" id="ARBA00022692"/>
    </source>
</evidence>
<comment type="similarity">
    <text evidence="7">Belongs to the transglycosylase MltG family.</text>
</comment>
<dbReference type="Proteomes" id="UP000306416">
    <property type="component" value="Unassembled WGS sequence"/>
</dbReference>
<evidence type="ECO:0000256" key="1">
    <source>
        <dbReference type="ARBA" id="ARBA00022475"/>
    </source>
</evidence>
<reference evidence="8 9" key="1">
    <citation type="submission" date="2019-04" db="EMBL/GenBank/DDBJ databases">
        <title>Geobacter oryzae sp. nov., ferric-reducing bacteria isolated from paddy soil.</title>
        <authorList>
            <person name="Xu Z."/>
            <person name="Masuda Y."/>
            <person name="Itoh H."/>
            <person name="Senoo K."/>
        </authorList>
    </citation>
    <scope>NUCLEOTIDE SEQUENCE [LARGE SCALE GENOMIC DNA]</scope>
    <source>
        <strain evidence="8 9">Red111</strain>
    </source>
</reference>
<keyword evidence="1 7" id="KW-1003">Cell membrane</keyword>
<dbReference type="GO" id="GO:0009252">
    <property type="term" value="P:peptidoglycan biosynthetic process"/>
    <property type="evidence" value="ECO:0007669"/>
    <property type="project" value="UniProtKB-UniRule"/>
</dbReference>
<comment type="caution">
    <text evidence="8">The sequence shown here is derived from an EMBL/GenBank/DDBJ whole genome shotgun (WGS) entry which is preliminary data.</text>
</comment>
<feature type="site" description="Important for catalytic activity" evidence="7">
    <location>
        <position position="217"/>
    </location>
</feature>
<proteinExistence type="inferred from homology"/>
<dbReference type="PANTHER" id="PTHR30518:SF2">
    <property type="entry name" value="ENDOLYTIC MUREIN TRANSGLYCOSYLASE"/>
    <property type="match status" value="1"/>
</dbReference>
<sequence>MFRKQRRLCIVLLLIVILVPITRLTRFLLFPAGDGKRVEIVELSRGRSLRAFAADLEARRIITSARLFVFYARMKGGDARLKAGPYQLDDGLRPGQILAKMIAGDVYLRLFALPQGYSSYQAAEMLEKRGIFTRESFLAACSDRTLLKEMGIDAPSAEGYLFPGSYNILPGRSEHDVVREMIKRQKEVLSGSIDGRARAKGLSMRELLVLASMVEKEAVLPQEKPLIAAVFRNRLKIGMRLQSDPTALYGVRAFAGKVSRDDILKPTPYNTYLIPGLPPGPIGNPGKDAMEAVLNPAAVPYLYFVARGDGSHHFSNDLASHNDAVNRYLKAPSTAPRGGAR</sequence>
<keyword evidence="2 7" id="KW-0812">Transmembrane</keyword>
<evidence type="ECO:0000256" key="3">
    <source>
        <dbReference type="ARBA" id="ARBA00022989"/>
    </source>
</evidence>
<keyword evidence="6 7" id="KW-0961">Cell wall biogenesis/degradation</keyword>
<gene>
    <name evidence="7 8" type="primary">mltG</name>
    <name evidence="8" type="ORF">E4633_00545</name>
</gene>
<evidence type="ECO:0000313" key="8">
    <source>
        <dbReference type="EMBL" id="TGU73996.1"/>
    </source>
</evidence>
<comment type="function">
    <text evidence="7">Functions as a peptidoglycan terminase that cleaves nascent peptidoglycan strands endolytically to terminate their elongation.</text>
</comment>
<dbReference type="GO" id="GO:0008932">
    <property type="term" value="F:lytic endotransglycosylase activity"/>
    <property type="evidence" value="ECO:0007669"/>
    <property type="project" value="UniProtKB-UniRule"/>
</dbReference>
<keyword evidence="9" id="KW-1185">Reference proteome</keyword>
<protein>
    <recommendedName>
        <fullName evidence="7">Endolytic murein transglycosylase</fullName>
        <ecNumber evidence="7">4.2.2.29</ecNumber>
    </recommendedName>
    <alternativeName>
        <fullName evidence="7">Peptidoglycan lytic transglycosylase</fullName>
    </alternativeName>
    <alternativeName>
        <fullName evidence="7">Peptidoglycan polymerization terminase</fullName>
    </alternativeName>
</protein>
<keyword evidence="5 7" id="KW-0456">Lyase</keyword>
<evidence type="ECO:0000256" key="6">
    <source>
        <dbReference type="ARBA" id="ARBA00023316"/>
    </source>
</evidence>
<dbReference type="CDD" id="cd08010">
    <property type="entry name" value="MltG_like"/>
    <property type="match status" value="1"/>
</dbReference>
<evidence type="ECO:0000256" key="7">
    <source>
        <dbReference type="HAMAP-Rule" id="MF_02065"/>
    </source>
</evidence>
<evidence type="ECO:0000256" key="5">
    <source>
        <dbReference type="ARBA" id="ARBA00023239"/>
    </source>
</evidence>
<organism evidence="8 9">
    <name type="scientific">Geomonas terrae</name>
    <dbReference type="NCBI Taxonomy" id="2562681"/>
    <lineage>
        <taxon>Bacteria</taxon>
        <taxon>Pseudomonadati</taxon>
        <taxon>Thermodesulfobacteriota</taxon>
        <taxon>Desulfuromonadia</taxon>
        <taxon>Geobacterales</taxon>
        <taxon>Geobacteraceae</taxon>
        <taxon>Geomonas</taxon>
    </lineage>
</organism>
<dbReference type="Pfam" id="PF02618">
    <property type="entry name" value="YceG"/>
    <property type="match status" value="1"/>
</dbReference>
<dbReference type="AlphaFoldDB" id="A0A4S1CL92"/>
<dbReference type="Gene3D" id="3.30.160.60">
    <property type="entry name" value="Classic Zinc Finger"/>
    <property type="match status" value="1"/>
</dbReference>
<keyword evidence="3 7" id="KW-1133">Transmembrane helix</keyword>
<evidence type="ECO:0000256" key="4">
    <source>
        <dbReference type="ARBA" id="ARBA00023136"/>
    </source>
</evidence>
<dbReference type="RefSeq" id="WP_135868338.1">
    <property type="nucleotide sequence ID" value="NZ_SRSC01000001.1"/>
</dbReference>
<accession>A0A4S1CL92</accession>
<dbReference type="GO" id="GO:0071555">
    <property type="term" value="P:cell wall organization"/>
    <property type="evidence" value="ECO:0007669"/>
    <property type="project" value="UniProtKB-KW"/>
</dbReference>
<dbReference type="NCBIfam" id="TIGR00247">
    <property type="entry name" value="endolytic transglycosylase MltG"/>
    <property type="match status" value="1"/>
</dbReference>
<keyword evidence="4 7" id="KW-0472">Membrane</keyword>
<dbReference type="EC" id="4.2.2.29" evidence="7"/>
<dbReference type="InterPro" id="IPR003770">
    <property type="entry name" value="MLTG-like"/>
</dbReference>
<dbReference type="PANTHER" id="PTHR30518">
    <property type="entry name" value="ENDOLYTIC MUREIN TRANSGLYCOSYLASE"/>
    <property type="match status" value="1"/>
</dbReference>